<reference evidence="2" key="1">
    <citation type="submission" date="2019-03" db="EMBL/GenBank/DDBJ databases">
        <title>Single cell metagenomics reveals metabolic interactions within the superorganism composed of flagellate Streblomastix strix and complex community of Bacteroidetes bacteria on its surface.</title>
        <authorList>
            <person name="Treitli S.C."/>
            <person name="Kolisko M."/>
            <person name="Husnik F."/>
            <person name="Keeling P."/>
            <person name="Hampl V."/>
        </authorList>
    </citation>
    <scope>NUCLEOTIDE SEQUENCE</scope>
    <source>
        <strain evidence="2">STM</strain>
    </source>
</reference>
<evidence type="ECO:0000259" key="1">
    <source>
        <dbReference type="Pfam" id="PF06439"/>
    </source>
</evidence>
<dbReference type="InterPro" id="IPR016024">
    <property type="entry name" value="ARM-type_fold"/>
</dbReference>
<gene>
    <name evidence="2" type="ORF">EZS27_009429</name>
</gene>
<sequence length="1140" mass="125239">MKKIYSIGILLFCTGMLLAQMPANRTINTIIADALGQLPAKDAADYAKIIKEICSTGEEGVLQLADMINPPGKGLNAPVEYALSGLSHYVSAEGQESARLTTSNAYLKALDRTNDREIKAFFIRQLEIMGKDEVIGKLSGYLTDPALSGPASQTLAAIGGTVVVEALLAALPNATDNQSKTDIVLALGDIQDTKAEVSLRELLKSDDENLRKAVLYALSRTGTKLSLPDLALAAERAGYTMEKTGANEAYITLIKRALSQGSVKDAEKAANQLMARAAKAGKVQSRGAALQILMVVNPAKATRLLQKALKDTDRAYRNMALAYASEYADHAMYKALLKDLAKADTDTKTDIIFWFGQLYNKQGNKDEAISVVLPVLIRLINDPDINVKSATALALVKSQDSRAIPVLASLLSDTDPEVVSISKNALASFNGNISSEVAKILPVATDNGKIAALKLLAMRKSADNLNSVLLQLQEGTPQVKTAALDALKDVVSEKDLNTLYTMLEREDISAIKPIQQAIIAAISSRPKDWQINILTTQINQTDKSKQPLYYAVLASTGDSKALAVLSAAFNSSDTVTKNMAFESLLNWQGNEVADKLYAICRDSNASGYFDRALTRYIRLASDTKVTGENRRLMLSQAMDIAQTDVQKNAVLKSLGQTNTFLGLLLAGEYLDQKDVRQSAADAVMAIALANKNFTGKNVKELLNKVMAVLDNPDADYQKQAIGKHLAEMPDEEGFVAIFNGKDLTGWKGLVKDPVARAKMKPAELSKEQEKANEQMLKDWKAEDNAIVYYGSGYNNLCTDKQYGDIEMYIDWMLDPNGKEPDGGIYLRGTPQVQIWDISRTNVGAQVGSGGLYNNKVNQHTPSKVADNTLGEWNTFYIKMVGDRVTVRLNGETVVDNVIMENYWDRAQPIPALEQLELQAHGCRIYYKNIYVKELERPEPFKLSSEEQKEGFKILFDGTNMHQWTGNTVDYILEDGCIAMHPSEQFGGNLYTKNEYSNFVYRFEFQLTPGANNGVGIRAEKDKDAAYYGMEIQILDHDHPIYKNITPYQAHGSVYGIIAAKRAKLKPAGEWNYEEIIADGNYIKVSLNGEVIVDGNIKKAVKDGTPDKQQHPGLFNEKGYIGFLGHGSLVKFKNIRIKELK</sequence>
<dbReference type="Gene3D" id="1.25.10.10">
    <property type="entry name" value="Leucine-rich Repeat Variant"/>
    <property type="match status" value="3"/>
</dbReference>
<dbReference type="InterPro" id="IPR011989">
    <property type="entry name" value="ARM-like"/>
</dbReference>
<dbReference type="PANTHER" id="PTHR12697:SF5">
    <property type="entry name" value="DEOXYHYPUSINE HYDROXYLASE"/>
    <property type="match status" value="1"/>
</dbReference>
<feature type="domain" description="3-keto-alpha-glucoside-1,2-lyase/3-keto-2-hydroxy-glucal hydratase" evidence="1">
    <location>
        <begin position="733"/>
        <end position="932"/>
    </location>
</feature>
<protein>
    <recommendedName>
        <fullName evidence="1">3-keto-alpha-glucoside-1,2-lyase/3-keto-2-hydroxy-glucal hydratase domain-containing protein</fullName>
    </recommendedName>
</protein>
<evidence type="ECO:0000313" key="2">
    <source>
        <dbReference type="EMBL" id="KAA6342845.1"/>
    </source>
</evidence>
<accession>A0A5J4SBL7</accession>
<proteinExistence type="predicted"/>
<dbReference type="SUPFAM" id="SSF48371">
    <property type="entry name" value="ARM repeat"/>
    <property type="match status" value="2"/>
</dbReference>
<dbReference type="PANTHER" id="PTHR12697">
    <property type="entry name" value="PBS LYASE HEAT-LIKE PROTEIN"/>
    <property type="match status" value="1"/>
</dbReference>
<dbReference type="Pfam" id="PF13646">
    <property type="entry name" value="HEAT_2"/>
    <property type="match status" value="2"/>
</dbReference>
<dbReference type="EMBL" id="SNRY01000302">
    <property type="protein sequence ID" value="KAA6342845.1"/>
    <property type="molecule type" value="Genomic_DNA"/>
</dbReference>
<dbReference type="AlphaFoldDB" id="A0A5J4SBL7"/>
<name>A0A5J4SBL7_9ZZZZ</name>
<comment type="caution">
    <text evidence="2">The sequence shown here is derived from an EMBL/GenBank/DDBJ whole genome shotgun (WGS) entry which is preliminary data.</text>
</comment>
<dbReference type="InterPro" id="IPR010496">
    <property type="entry name" value="AL/BT2_dom"/>
</dbReference>
<feature type="domain" description="3-keto-alpha-glucoside-1,2-lyase/3-keto-2-hydroxy-glucal hydratase" evidence="1">
    <location>
        <begin position="950"/>
        <end position="1137"/>
    </location>
</feature>
<dbReference type="GO" id="GO:0016491">
    <property type="term" value="F:oxidoreductase activity"/>
    <property type="evidence" value="ECO:0007669"/>
    <property type="project" value="TreeGrafter"/>
</dbReference>
<dbReference type="Pfam" id="PF06439">
    <property type="entry name" value="3keto-disac_hyd"/>
    <property type="match status" value="2"/>
</dbReference>
<organism evidence="2">
    <name type="scientific">termite gut metagenome</name>
    <dbReference type="NCBI Taxonomy" id="433724"/>
    <lineage>
        <taxon>unclassified sequences</taxon>
        <taxon>metagenomes</taxon>
        <taxon>organismal metagenomes</taxon>
    </lineage>
</organism>
<dbReference type="GO" id="GO:0016787">
    <property type="term" value="F:hydrolase activity"/>
    <property type="evidence" value="ECO:0007669"/>
    <property type="project" value="InterPro"/>
</dbReference>
<dbReference type="Gene3D" id="2.60.120.560">
    <property type="entry name" value="Exo-inulinase, domain 1"/>
    <property type="match status" value="2"/>
</dbReference>